<gene>
    <name evidence="1" type="ORF">K443DRAFT_672034</name>
</gene>
<proteinExistence type="predicted"/>
<sequence length="58" mass="6538">MANSCYCDIDDVDLIANGIVELGGEIRDSVVSRQMKARHLKYMRSAFIGAWTRLYLGN</sequence>
<name>A0A0C9Y505_9AGAR</name>
<reference evidence="2" key="2">
    <citation type="submission" date="2015-01" db="EMBL/GenBank/DDBJ databases">
        <title>Evolutionary Origins and Diversification of the Mycorrhizal Mutualists.</title>
        <authorList>
            <consortium name="DOE Joint Genome Institute"/>
            <consortium name="Mycorrhizal Genomics Consortium"/>
            <person name="Kohler A."/>
            <person name="Kuo A."/>
            <person name="Nagy L.G."/>
            <person name="Floudas D."/>
            <person name="Copeland A."/>
            <person name="Barry K.W."/>
            <person name="Cichocki N."/>
            <person name="Veneault-Fourrey C."/>
            <person name="LaButti K."/>
            <person name="Lindquist E.A."/>
            <person name="Lipzen A."/>
            <person name="Lundell T."/>
            <person name="Morin E."/>
            <person name="Murat C."/>
            <person name="Riley R."/>
            <person name="Ohm R."/>
            <person name="Sun H."/>
            <person name="Tunlid A."/>
            <person name="Henrissat B."/>
            <person name="Grigoriev I.V."/>
            <person name="Hibbett D.S."/>
            <person name="Martin F."/>
        </authorList>
    </citation>
    <scope>NUCLEOTIDE SEQUENCE [LARGE SCALE GENOMIC DNA]</scope>
    <source>
        <strain evidence="2">LaAM-08-1</strain>
    </source>
</reference>
<dbReference type="EMBL" id="KN838540">
    <property type="protein sequence ID" value="KIK08989.1"/>
    <property type="molecule type" value="Genomic_DNA"/>
</dbReference>
<evidence type="ECO:0000313" key="2">
    <source>
        <dbReference type="Proteomes" id="UP000054477"/>
    </source>
</evidence>
<dbReference type="Proteomes" id="UP000054477">
    <property type="component" value="Unassembled WGS sequence"/>
</dbReference>
<organism evidence="1 2">
    <name type="scientific">Laccaria amethystina LaAM-08-1</name>
    <dbReference type="NCBI Taxonomy" id="1095629"/>
    <lineage>
        <taxon>Eukaryota</taxon>
        <taxon>Fungi</taxon>
        <taxon>Dikarya</taxon>
        <taxon>Basidiomycota</taxon>
        <taxon>Agaricomycotina</taxon>
        <taxon>Agaricomycetes</taxon>
        <taxon>Agaricomycetidae</taxon>
        <taxon>Agaricales</taxon>
        <taxon>Agaricineae</taxon>
        <taxon>Hydnangiaceae</taxon>
        <taxon>Laccaria</taxon>
    </lineage>
</organism>
<protein>
    <submittedName>
        <fullName evidence="1">Uncharacterized protein</fullName>
    </submittedName>
</protein>
<dbReference type="HOGENOM" id="CLU_2979461_0_0_1"/>
<dbReference type="AlphaFoldDB" id="A0A0C9Y505"/>
<evidence type="ECO:0000313" key="1">
    <source>
        <dbReference type="EMBL" id="KIK08989.1"/>
    </source>
</evidence>
<reference evidence="1 2" key="1">
    <citation type="submission" date="2014-04" db="EMBL/GenBank/DDBJ databases">
        <authorList>
            <consortium name="DOE Joint Genome Institute"/>
            <person name="Kuo A."/>
            <person name="Kohler A."/>
            <person name="Nagy L.G."/>
            <person name="Floudas D."/>
            <person name="Copeland A."/>
            <person name="Barry K.W."/>
            <person name="Cichocki N."/>
            <person name="Veneault-Fourrey C."/>
            <person name="LaButti K."/>
            <person name="Lindquist E.A."/>
            <person name="Lipzen A."/>
            <person name="Lundell T."/>
            <person name="Morin E."/>
            <person name="Murat C."/>
            <person name="Sun H."/>
            <person name="Tunlid A."/>
            <person name="Henrissat B."/>
            <person name="Grigoriev I.V."/>
            <person name="Hibbett D.S."/>
            <person name="Martin F."/>
            <person name="Nordberg H.P."/>
            <person name="Cantor M.N."/>
            <person name="Hua S.X."/>
        </authorList>
    </citation>
    <scope>NUCLEOTIDE SEQUENCE [LARGE SCALE GENOMIC DNA]</scope>
    <source>
        <strain evidence="1 2">LaAM-08-1</strain>
    </source>
</reference>
<keyword evidence="2" id="KW-1185">Reference proteome</keyword>
<accession>A0A0C9Y505</accession>